<evidence type="ECO:0000313" key="2">
    <source>
        <dbReference type="EMBL" id="KAK9512900.1"/>
    </source>
</evidence>
<dbReference type="InterPro" id="IPR035979">
    <property type="entry name" value="RBD_domain_sf"/>
</dbReference>
<name>A0AAW1DRU0_9HEMI</name>
<dbReference type="AlphaFoldDB" id="A0AAW1DRU0"/>
<dbReference type="GO" id="GO:0003676">
    <property type="term" value="F:nucleic acid binding"/>
    <property type="evidence" value="ECO:0007669"/>
    <property type="project" value="InterPro"/>
</dbReference>
<gene>
    <name evidence="2" type="ORF">O3M35_001212</name>
</gene>
<dbReference type="Proteomes" id="UP001461498">
    <property type="component" value="Unassembled WGS sequence"/>
</dbReference>
<protein>
    <submittedName>
        <fullName evidence="2">Uncharacterized protein</fullName>
    </submittedName>
</protein>
<accession>A0AAW1DRU0</accession>
<evidence type="ECO:0000313" key="3">
    <source>
        <dbReference type="Proteomes" id="UP001461498"/>
    </source>
</evidence>
<dbReference type="EMBL" id="JAPXFL010000001">
    <property type="protein sequence ID" value="KAK9512900.1"/>
    <property type="molecule type" value="Genomic_DNA"/>
</dbReference>
<feature type="compositionally biased region" description="Basic and acidic residues" evidence="1">
    <location>
        <begin position="257"/>
        <end position="268"/>
    </location>
</feature>
<organism evidence="2 3">
    <name type="scientific">Rhynocoris fuscipes</name>
    <dbReference type="NCBI Taxonomy" id="488301"/>
    <lineage>
        <taxon>Eukaryota</taxon>
        <taxon>Metazoa</taxon>
        <taxon>Ecdysozoa</taxon>
        <taxon>Arthropoda</taxon>
        <taxon>Hexapoda</taxon>
        <taxon>Insecta</taxon>
        <taxon>Pterygota</taxon>
        <taxon>Neoptera</taxon>
        <taxon>Paraneoptera</taxon>
        <taxon>Hemiptera</taxon>
        <taxon>Heteroptera</taxon>
        <taxon>Panheteroptera</taxon>
        <taxon>Cimicomorpha</taxon>
        <taxon>Reduviidae</taxon>
        <taxon>Harpactorinae</taxon>
        <taxon>Harpactorini</taxon>
        <taxon>Rhynocoris</taxon>
    </lineage>
</organism>
<feature type="region of interest" description="Disordered" evidence="1">
    <location>
        <begin position="252"/>
        <end position="276"/>
    </location>
</feature>
<comment type="caution">
    <text evidence="2">The sequence shown here is derived from an EMBL/GenBank/DDBJ whole genome shotgun (WGS) entry which is preliminary data.</text>
</comment>
<reference evidence="2 3" key="1">
    <citation type="submission" date="2022-12" db="EMBL/GenBank/DDBJ databases">
        <title>Chromosome-level genome assembly of true bugs.</title>
        <authorList>
            <person name="Ma L."/>
            <person name="Li H."/>
        </authorList>
    </citation>
    <scope>NUCLEOTIDE SEQUENCE [LARGE SCALE GENOMIC DNA]</scope>
    <source>
        <strain evidence="2">Lab_2022b</strain>
    </source>
</reference>
<dbReference type="SUPFAM" id="SSF54928">
    <property type="entry name" value="RNA-binding domain, RBD"/>
    <property type="match status" value="1"/>
</dbReference>
<proteinExistence type="predicted"/>
<evidence type="ECO:0000256" key="1">
    <source>
        <dbReference type="SAM" id="MobiDB-lite"/>
    </source>
</evidence>
<sequence>MVDALTDHLIILLNTVHSIRCNVFNEIARFNSKSLYRKSDEALINLSIAGSKLDKLMNDTEKATEVNFVVNKNDEQNLLHQKKIFEETQNFPGTKENNVLRTLKLKLEDSLRFVDVLRKNVTEQITIVNNERNSLQSEENNEIKSESKVNINKSPTKENIELKTTLSNDESDSSAIVKNEPLETFGKNNEYVMISLISDDDDSDSDCIEISMTDTNSDCINPDPFVPIKLENISNFQNNYTKRTVSPKINENVTEEQSNKRKLDEHEKAAKKKKKSRDKGAGLVNLFGELHKVKLSNLSAGITYEEIASLLKNSGLEFLDILLIAGGGKNVAEISFADIKMKEKALSLDPPLFHGGMKIRIKSL</sequence>
<keyword evidence="3" id="KW-1185">Reference proteome</keyword>